<organism evidence="2 3">
    <name type="scientific">Desulfuribacillus alkaliarsenatis</name>
    <dbReference type="NCBI Taxonomy" id="766136"/>
    <lineage>
        <taxon>Bacteria</taxon>
        <taxon>Bacillati</taxon>
        <taxon>Bacillota</taxon>
        <taxon>Desulfuribacillia</taxon>
        <taxon>Desulfuribacillales</taxon>
        <taxon>Desulfuribacillaceae</taxon>
        <taxon>Desulfuribacillus</taxon>
    </lineage>
</organism>
<evidence type="ECO:0000313" key="2">
    <source>
        <dbReference type="EMBL" id="OEF98431.1"/>
    </source>
</evidence>
<protein>
    <submittedName>
        <fullName evidence="2">Stage III sporulation protein AB</fullName>
    </submittedName>
</protein>
<accession>A0A1E5G5G8</accession>
<dbReference type="NCBIfam" id="TIGR02833">
    <property type="entry name" value="spore_III_AB"/>
    <property type="match status" value="1"/>
</dbReference>
<keyword evidence="1" id="KW-0472">Membrane</keyword>
<evidence type="ECO:0000256" key="1">
    <source>
        <dbReference type="SAM" id="Phobius"/>
    </source>
</evidence>
<comment type="caution">
    <text evidence="2">The sequence shown here is derived from an EMBL/GenBank/DDBJ whole genome shotgun (WGS) entry which is preliminary data.</text>
</comment>
<dbReference type="AlphaFoldDB" id="A0A1E5G5G8"/>
<dbReference type="STRING" id="766136.BHF68_01785"/>
<keyword evidence="1" id="KW-1133">Transmembrane helix</keyword>
<dbReference type="Pfam" id="PF09548">
    <property type="entry name" value="Spore_III_AB"/>
    <property type="match status" value="1"/>
</dbReference>
<reference evidence="2 3" key="1">
    <citation type="submission" date="2016-09" db="EMBL/GenBank/DDBJ databases">
        <title>Draft genome sequence for the type strain of Desulfuribacillus alkaliarsenatis AHT28, an obligately anaerobic, sulfidogenic bacterium isolated from Russian soda lake sediments.</title>
        <authorList>
            <person name="Abin C.A."/>
            <person name="Hollibaugh J.T."/>
        </authorList>
    </citation>
    <scope>NUCLEOTIDE SEQUENCE [LARGE SCALE GENOMIC DNA]</scope>
    <source>
        <strain evidence="2 3">AHT28</strain>
    </source>
</reference>
<dbReference type="Proteomes" id="UP000094296">
    <property type="component" value="Unassembled WGS sequence"/>
</dbReference>
<dbReference type="PIRSF" id="PIRSF021435">
    <property type="entry name" value="SpoIIIAB"/>
    <property type="match status" value="1"/>
</dbReference>
<sequence>MVKTIAIVLILTSSTLIGFLLANRYGQRVKELRLIYSALKHFETEIIYGLTPMPEALRNIAKRMESPISNVYYEMSEKFSEHELSTVDIWQTCWRDNRRHLALTKRDYDILMQLGYSIGQTDKENQLKHIGIALSYIQAEEEEARHDQQKHEKMYKYLGFLMGLMVVILMM</sequence>
<proteinExistence type="predicted"/>
<name>A0A1E5G5G8_9FIRM</name>
<feature type="transmembrane region" description="Helical" evidence="1">
    <location>
        <begin position="6"/>
        <end position="23"/>
    </location>
</feature>
<dbReference type="OrthoDB" id="1957909at2"/>
<dbReference type="EMBL" id="MIJE01000001">
    <property type="protein sequence ID" value="OEF98431.1"/>
    <property type="molecule type" value="Genomic_DNA"/>
</dbReference>
<dbReference type="RefSeq" id="WP_069641923.1">
    <property type="nucleotide sequence ID" value="NZ_MIJE01000001.1"/>
</dbReference>
<keyword evidence="1" id="KW-0812">Transmembrane</keyword>
<feature type="transmembrane region" description="Helical" evidence="1">
    <location>
        <begin position="154"/>
        <end position="170"/>
    </location>
</feature>
<gene>
    <name evidence="2" type="ORF">BHF68_01785</name>
</gene>
<evidence type="ECO:0000313" key="3">
    <source>
        <dbReference type="Proteomes" id="UP000094296"/>
    </source>
</evidence>
<dbReference type="InterPro" id="IPR014198">
    <property type="entry name" value="Spore_III_AB"/>
</dbReference>
<keyword evidence="3" id="KW-1185">Reference proteome</keyword>